<dbReference type="EMBL" id="SRRZ01000012">
    <property type="protein sequence ID" value="NQE33288.1"/>
    <property type="molecule type" value="Genomic_DNA"/>
</dbReference>
<dbReference type="RefSeq" id="WP_172185967.1">
    <property type="nucleotide sequence ID" value="NZ_CAWPPK010000024.1"/>
</dbReference>
<accession>A0ABX2CTP7</accession>
<dbReference type="Proteomes" id="UP000702425">
    <property type="component" value="Unassembled WGS sequence"/>
</dbReference>
<name>A0ABX2CTP7_9CYAN</name>
<proteinExistence type="predicted"/>
<protein>
    <submittedName>
        <fullName evidence="1">Uncharacterized protein</fullName>
    </submittedName>
</protein>
<keyword evidence="2" id="KW-1185">Reference proteome</keyword>
<comment type="caution">
    <text evidence="1">The sequence shown here is derived from an EMBL/GenBank/DDBJ whole genome shotgun (WGS) entry which is preliminary data.</text>
</comment>
<evidence type="ECO:0000313" key="2">
    <source>
        <dbReference type="Proteomes" id="UP000702425"/>
    </source>
</evidence>
<sequence>MRKLNSSKLVALLIGTAVIFLILVTSVSAQAKLTERSKLAINGIGPIRVGMTVDEASQSAGIRLIRIGSGGLDEYQCSYVQPQGEPKGISFMVTKGRIARVDISSKRITTIKGARIGDNENRILSLYPGQIKAKPHPYVSRPPDNGKYLTFVPKDAVDKNYRLIFETSKNRVDRFRSGKLPEVEYIEGCS</sequence>
<reference evidence="1 2" key="1">
    <citation type="journal article" date="2020" name="Sci. Rep.">
        <title>A novel cyanobacterial geosmin producer, revising GeoA distribution and dispersion patterns in Bacteria.</title>
        <authorList>
            <person name="Churro C."/>
            <person name="Semedo-Aguiar A.P."/>
            <person name="Silva A.D."/>
            <person name="Pereira-Leal J.B."/>
            <person name="Leite R.B."/>
        </authorList>
    </citation>
    <scope>NUCLEOTIDE SEQUENCE [LARGE SCALE GENOMIC DNA]</scope>
    <source>
        <strain evidence="1 2">IPMA8</strain>
    </source>
</reference>
<gene>
    <name evidence="1" type="ORF">E5S67_01006</name>
</gene>
<organism evidence="1 2">
    <name type="scientific">Microcoleus asticus IPMA8</name>
    <dbReference type="NCBI Taxonomy" id="2563858"/>
    <lineage>
        <taxon>Bacteria</taxon>
        <taxon>Bacillati</taxon>
        <taxon>Cyanobacteriota</taxon>
        <taxon>Cyanophyceae</taxon>
        <taxon>Oscillatoriophycideae</taxon>
        <taxon>Oscillatoriales</taxon>
        <taxon>Microcoleaceae</taxon>
        <taxon>Microcoleus</taxon>
        <taxon>Microcoleus asticus</taxon>
    </lineage>
</organism>
<evidence type="ECO:0000313" key="1">
    <source>
        <dbReference type="EMBL" id="NQE33288.1"/>
    </source>
</evidence>